<accession>A0A7G9T744</accession>
<dbReference type="PANTHER" id="PTHR38455:SF1">
    <property type="entry name" value="DUF951 DOMAIN-CONTAINING PROTEIN"/>
    <property type="match status" value="1"/>
</dbReference>
<dbReference type="KEGG" id="wdi:H9L19_03420"/>
<dbReference type="PANTHER" id="PTHR38455">
    <property type="entry name" value="HYPOTHETICAL CYTOSOLIC PROTEIN"/>
    <property type="match status" value="1"/>
</dbReference>
<gene>
    <name evidence="1" type="ORF">H9L19_03420</name>
</gene>
<dbReference type="Pfam" id="PF06107">
    <property type="entry name" value="DUF951"/>
    <property type="match status" value="1"/>
</dbReference>
<dbReference type="RefSeq" id="WP_187529747.1">
    <property type="nucleotide sequence ID" value="NZ_CP060724.1"/>
</dbReference>
<sequence>MYELNDIVEMKKPHACGTNRWQIIRIGADLKIKCLNCERVVMLTRREFDKRFKKILEKHSN</sequence>
<evidence type="ECO:0000313" key="2">
    <source>
        <dbReference type="Proteomes" id="UP000515800"/>
    </source>
</evidence>
<protein>
    <submittedName>
        <fullName evidence="1">DUF951 domain-containing protein</fullName>
    </submittedName>
</protein>
<dbReference type="InterPro" id="IPR009296">
    <property type="entry name" value="DUF951"/>
</dbReference>
<name>A0A7G9T744_9LACO</name>
<dbReference type="PIRSF" id="PIRSF037263">
    <property type="entry name" value="DUF951_bac"/>
    <property type="match status" value="1"/>
</dbReference>
<proteinExistence type="predicted"/>
<evidence type="ECO:0000313" key="1">
    <source>
        <dbReference type="EMBL" id="QNN75919.1"/>
    </source>
</evidence>
<dbReference type="EMBL" id="CP060724">
    <property type="protein sequence ID" value="QNN75919.1"/>
    <property type="molecule type" value="Genomic_DNA"/>
</dbReference>
<dbReference type="AlphaFoldDB" id="A0A7G9T744"/>
<organism evidence="1 2">
    <name type="scientific">Weissella diestrammenae</name>
    <dbReference type="NCBI Taxonomy" id="1162633"/>
    <lineage>
        <taxon>Bacteria</taxon>
        <taxon>Bacillati</taxon>
        <taxon>Bacillota</taxon>
        <taxon>Bacilli</taxon>
        <taxon>Lactobacillales</taxon>
        <taxon>Lactobacillaceae</taxon>
        <taxon>Weissella</taxon>
    </lineage>
</organism>
<reference evidence="1 2" key="1">
    <citation type="submission" date="2020-08" db="EMBL/GenBank/DDBJ databases">
        <title>Genome sequence of Weissella diestrammenae KACC 16890T.</title>
        <authorList>
            <person name="Hyun D.-W."/>
            <person name="Bae J.-W."/>
        </authorList>
    </citation>
    <scope>NUCLEOTIDE SEQUENCE [LARGE SCALE GENOMIC DNA]</scope>
    <source>
        <strain evidence="1 2">KACC 16890</strain>
    </source>
</reference>
<keyword evidence="2" id="KW-1185">Reference proteome</keyword>
<dbReference type="Proteomes" id="UP000515800">
    <property type="component" value="Chromosome"/>
</dbReference>